<sequence length="116" mass="12190">MKLDDYPKTYNNVVKNSATANFDRRTIIFATLAQAVEPGSVVTSTGTLYTSGTDALLCLSYAAAGSDVPVIVADRLIYVYPEAIRAVMGSATNAALAALTANGNIRLTSDDVVIVE</sequence>
<dbReference type="EMBL" id="NEEW01000001">
    <property type="protein sequence ID" value="PJD89403.1"/>
    <property type="molecule type" value="Genomic_DNA"/>
</dbReference>
<reference evidence="1 2" key="1">
    <citation type="journal article" date="2017" name="J. Antimicrob. Chemother.">
        <title>Characterization of the population structure, drug resistance mechanisms and plasmids of the community-associated Enterobacter cloacae complex in China.</title>
        <authorList>
            <person name="Zhou K."/>
            <person name="Yu W."/>
            <person name="Cao X."/>
            <person name="Shen P."/>
            <person name="Lu H."/>
            <person name="Luo Q."/>
            <person name="Rossen J.W.A."/>
            <person name="Xiao Y."/>
        </authorList>
    </citation>
    <scope>NUCLEOTIDE SEQUENCE [LARGE SCALE GENOMIC DNA]</scope>
    <source>
        <strain evidence="1 2">ECC904</strain>
    </source>
</reference>
<dbReference type="Proteomes" id="UP000229974">
    <property type="component" value="Unassembled WGS sequence"/>
</dbReference>
<evidence type="ECO:0000313" key="1">
    <source>
        <dbReference type="EMBL" id="PJD89403.1"/>
    </source>
</evidence>
<name>A0A2J0Q594_9ENTR</name>
<evidence type="ECO:0008006" key="3">
    <source>
        <dbReference type="Google" id="ProtNLM"/>
    </source>
</evidence>
<proteinExistence type="predicted"/>
<comment type="caution">
    <text evidence="1">The sequence shown here is derived from an EMBL/GenBank/DDBJ whole genome shotgun (WGS) entry which is preliminary data.</text>
</comment>
<dbReference type="RefSeq" id="WP_097649330.1">
    <property type="nucleotide sequence ID" value="NZ_NEEW01000001.1"/>
</dbReference>
<dbReference type="OrthoDB" id="6637740at2"/>
<evidence type="ECO:0000313" key="2">
    <source>
        <dbReference type="Proteomes" id="UP000229974"/>
    </source>
</evidence>
<gene>
    <name evidence="1" type="ORF">B9Q30_02475</name>
</gene>
<protein>
    <recommendedName>
        <fullName evidence="3">Head decoration protein</fullName>
    </recommendedName>
</protein>
<accession>A0A2J0Q594</accession>
<dbReference type="AlphaFoldDB" id="A0A2J0Q594"/>
<organism evidence="1 2">
    <name type="scientific">Enterobacter hormaechei</name>
    <dbReference type="NCBI Taxonomy" id="158836"/>
    <lineage>
        <taxon>Bacteria</taxon>
        <taxon>Pseudomonadati</taxon>
        <taxon>Pseudomonadota</taxon>
        <taxon>Gammaproteobacteria</taxon>
        <taxon>Enterobacterales</taxon>
        <taxon>Enterobacteriaceae</taxon>
        <taxon>Enterobacter</taxon>
        <taxon>Enterobacter cloacae complex</taxon>
    </lineage>
</organism>